<keyword evidence="1" id="KW-0732">Signal</keyword>
<sequence>MKAVLCIVALTAIASAYVLPHQQDSLRKFVTFVSTTQSYQKSSKLIVSQSSQMDEIQTLDRNYERLFKEFITECKDVLSGVPFLEQECTNYAHKELDPIIKELASGTAPNDVCNKLNECP</sequence>
<dbReference type="EnsemblMetazoa" id="CJA15541.1">
    <property type="protein sequence ID" value="CJA15541.1"/>
    <property type="gene ID" value="WBGene00134745"/>
</dbReference>
<dbReference type="InterPro" id="IPR008138">
    <property type="entry name" value="SapB_2"/>
</dbReference>
<evidence type="ECO:0000256" key="1">
    <source>
        <dbReference type="SAM" id="SignalP"/>
    </source>
</evidence>
<protein>
    <submittedName>
        <fullName evidence="3">SapB_2 domain-containing protein</fullName>
    </submittedName>
</protein>
<accession>A0A8R1E0N9</accession>
<proteinExistence type="predicted"/>
<feature type="signal peptide" evidence="1">
    <location>
        <begin position="1"/>
        <end position="16"/>
    </location>
</feature>
<reference evidence="3" key="2">
    <citation type="submission" date="2022-06" db="UniProtKB">
        <authorList>
            <consortium name="EnsemblMetazoa"/>
        </authorList>
    </citation>
    <scope>IDENTIFICATION</scope>
    <source>
        <strain evidence="3">DF5081</strain>
    </source>
</reference>
<organism evidence="3 4">
    <name type="scientific">Caenorhabditis japonica</name>
    <dbReference type="NCBI Taxonomy" id="281687"/>
    <lineage>
        <taxon>Eukaryota</taxon>
        <taxon>Metazoa</taxon>
        <taxon>Ecdysozoa</taxon>
        <taxon>Nematoda</taxon>
        <taxon>Chromadorea</taxon>
        <taxon>Rhabditida</taxon>
        <taxon>Rhabditina</taxon>
        <taxon>Rhabditomorpha</taxon>
        <taxon>Rhabditoidea</taxon>
        <taxon>Rhabditidae</taxon>
        <taxon>Peloderinae</taxon>
        <taxon>Caenorhabditis</taxon>
    </lineage>
</organism>
<dbReference type="SUPFAM" id="SSF47862">
    <property type="entry name" value="Saposin"/>
    <property type="match status" value="1"/>
</dbReference>
<name>A0A8R1E0N9_CAEJA</name>
<dbReference type="Gene3D" id="1.10.225.10">
    <property type="entry name" value="Saposin-like"/>
    <property type="match status" value="1"/>
</dbReference>
<evidence type="ECO:0000313" key="3">
    <source>
        <dbReference type="EnsemblMetazoa" id="CJA15541.1"/>
    </source>
</evidence>
<reference evidence="4" key="1">
    <citation type="submission" date="2010-08" db="EMBL/GenBank/DDBJ databases">
        <authorList>
            <consortium name="Caenorhabditis japonica Sequencing Consortium"/>
            <person name="Wilson R.K."/>
        </authorList>
    </citation>
    <scope>NUCLEOTIDE SEQUENCE [LARGE SCALE GENOMIC DNA]</scope>
    <source>
        <strain evidence="4">DF5081</strain>
    </source>
</reference>
<dbReference type="Pfam" id="PF03489">
    <property type="entry name" value="SapB_2"/>
    <property type="match status" value="1"/>
</dbReference>
<dbReference type="AlphaFoldDB" id="A0A8R1E0N9"/>
<evidence type="ECO:0000313" key="4">
    <source>
        <dbReference type="Proteomes" id="UP000005237"/>
    </source>
</evidence>
<feature type="chain" id="PRO_5035948672" evidence="1">
    <location>
        <begin position="17"/>
        <end position="120"/>
    </location>
</feature>
<feature type="domain" description="Saposin B type region 2" evidence="2">
    <location>
        <begin position="86"/>
        <end position="119"/>
    </location>
</feature>
<keyword evidence="4" id="KW-1185">Reference proteome</keyword>
<evidence type="ECO:0000259" key="2">
    <source>
        <dbReference type="Pfam" id="PF03489"/>
    </source>
</evidence>
<dbReference type="Proteomes" id="UP000005237">
    <property type="component" value="Unassembled WGS sequence"/>
</dbReference>
<dbReference type="InterPro" id="IPR011001">
    <property type="entry name" value="Saposin-like"/>
</dbReference>